<keyword evidence="1" id="KW-0479">Metal-binding</keyword>
<dbReference type="PANTHER" id="PTHR21099:SF2">
    <property type="entry name" value="SI:CH211-113E8.11"/>
    <property type="match status" value="1"/>
</dbReference>
<keyword evidence="5" id="KW-1185">Reference proteome</keyword>
<feature type="compositionally biased region" description="Basic and acidic residues" evidence="2">
    <location>
        <begin position="567"/>
        <end position="585"/>
    </location>
</feature>
<feature type="compositionally biased region" description="Low complexity" evidence="2">
    <location>
        <begin position="200"/>
        <end position="213"/>
    </location>
</feature>
<dbReference type="AlphaFoldDB" id="A0A6A6DHW1"/>
<feature type="region of interest" description="Disordered" evidence="2">
    <location>
        <begin position="191"/>
        <end position="520"/>
    </location>
</feature>
<feature type="compositionally biased region" description="Polar residues" evidence="2">
    <location>
        <begin position="448"/>
        <end position="457"/>
    </location>
</feature>
<dbReference type="PANTHER" id="PTHR21099">
    <property type="entry name" value="RAD201"/>
    <property type="match status" value="1"/>
</dbReference>
<dbReference type="Proteomes" id="UP000800200">
    <property type="component" value="Unassembled WGS sequence"/>
</dbReference>
<evidence type="ECO:0000313" key="4">
    <source>
        <dbReference type="EMBL" id="KAF2177839.1"/>
    </source>
</evidence>
<proteinExistence type="predicted"/>
<feature type="compositionally biased region" description="Polar residues" evidence="2">
    <location>
        <begin position="337"/>
        <end position="363"/>
    </location>
</feature>
<dbReference type="InterPro" id="IPR000571">
    <property type="entry name" value="Znf_CCCH"/>
</dbReference>
<evidence type="ECO:0000313" key="5">
    <source>
        <dbReference type="Proteomes" id="UP000800200"/>
    </source>
</evidence>
<accession>A0A6A6DHW1</accession>
<reference evidence="4" key="1">
    <citation type="journal article" date="2020" name="Stud. Mycol.">
        <title>101 Dothideomycetes genomes: a test case for predicting lifestyles and emergence of pathogens.</title>
        <authorList>
            <person name="Haridas S."/>
            <person name="Albert R."/>
            <person name="Binder M."/>
            <person name="Bloem J."/>
            <person name="Labutti K."/>
            <person name="Salamov A."/>
            <person name="Andreopoulos B."/>
            <person name="Baker S."/>
            <person name="Barry K."/>
            <person name="Bills G."/>
            <person name="Bluhm B."/>
            <person name="Cannon C."/>
            <person name="Castanera R."/>
            <person name="Culley D."/>
            <person name="Daum C."/>
            <person name="Ezra D."/>
            <person name="Gonzalez J."/>
            <person name="Henrissat B."/>
            <person name="Kuo A."/>
            <person name="Liang C."/>
            <person name="Lipzen A."/>
            <person name="Lutzoni F."/>
            <person name="Magnuson J."/>
            <person name="Mondo S."/>
            <person name="Nolan M."/>
            <person name="Ohm R."/>
            <person name="Pangilinan J."/>
            <person name="Park H.-J."/>
            <person name="Ramirez L."/>
            <person name="Alfaro M."/>
            <person name="Sun H."/>
            <person name="Tritt A."/>
            <person name="Yoshinaga Y."/>
            <person name="Zwiers L.-H."/>
            <person name="Turgeon B."/>
            <person name="Goodwin S."/>
            <person name="Spatafora J."/>
            <person name="Crous P."/>
            <person name="Grigoriev I."/>
        </authorList>
    </citation>
    <scope>NUCLEOTIDE SEQUENCE</scope>
    <source>
        <strain evidence="4">CBS 207.26</strain>
    </source>
</reference>
<dbReference type="EMBL" id="ML994681">
    <property type="protein sequence ID" value="KAF2177839.1"/>
    <property type="molecule type" value="Genomic_DNA"/>
</dbReference>
<feature type="region of interest" description="Disordered" evidence="2">
    <location>
        <begin position="29"/>
        <end position="74"/>
    </location>
</feature>
<sequence>MVVCQFYQRGHCKHGDRCFNEHPGSIRDRNRNFPGGNTNSNRFAPLSGQGGDRYRSGGSGGFGGGRDSDRRNDDFGYHLSVDTIKTDLTGDRPIYPLSAYGPGRDAPRQLIEGLVEISPEELRLRYYVAKASGNEVAAQQEERDLAAQMNQQVDRILKDIAGAMRYVEEGIKVPGNRIEIASQYKTSGKFEKGRVGLNAPTGPSSSNPFGGSSQTPAFGKPATSAFGQTGASPFGQPSNPGQTTSAFGQPSNPGHTTSAFSQTSAVGGAGGFGKPSLPGSTSAFGQPSGLGQASAFGQPSGRGQGSAFGKPAMPGAASAFGQTNALGQGSAFGKSSVPGQTSAFGQTSTPGQTSGFGQTNALGQGSAFGKPAFGQSAFGQPSQPSGASPFRQQQPGSRSPTFAQQQQSQPQSSPFGGNQQTPAFGQTGFGKPSPSPFGQQAQQAQAQNSSLFGQPSPATASPFGQQQQQTSSPFAQQQKPTTISFDHSAPSTTTVATNGTSASADISSYTTHDPSGRLTSWKNRPVAYFPGDPNPYYALTTAANLNNKDPNDWARIWHPTGPPKQTDPAKEAFKEGKPEDYEGEKGRMLEEIYRRVNELGRFGEGELVPEAPPKMAWVGWAV</sequence>
<dbReference type="GO" id="GO:0005634">
    <property type="term" value="C:nucleus"/>
    <property type="evidence" value="ECO:0007669"/>
    <property type="project" value="TreeGrafter"/>
</dbReference>
<evidence type="ECO:0000256" key="2">
    <source>
        <dbReference type="SAM" id="MobiDB-lite"/>
    </source>
</evidence>
<feature type="compositionally biased region" description="Low complexity" evidence="2">
    <location>
        <begin position="404"/>
        <end position="414"/>
    </location>
</feature>
<dbReference type="GO" id="GO:0008270">
    <property type="term" value="F:zinc ion binding"/>
    <property type="evidence" value="ECO:0007669"/>
    <property type="project" value="UniProtKB-KW"/>
</dbReference>
<feature type="region of interest" description="Disordered" evidence="2">
    <location>
        <begin position="558"/>
        <end position="585"/>
    </location>
</feature>
<feature type="zinc finger region" description="C3H1-type" evidence="1">
    <location>
        <begin position="1"/>
        <end position="25"/>
    </location>
</feature>
<protein>
    <recommendedName>
        <fullName evidence="3">C3H1-type domain-containing protein</fullName>
    </recommendedName>
</protein>
<feature type="compositionally biased region" description="Polar residues" evidence="2">
    <location>
        <begin position="415"/>
        <end position="424"/>
    </location>
</feature>
<evidence type="ECO:0000256" key="1">
    <source>
        <dbReference type="PROSITE-ProRule" id="PRU00723"/>
    </source>
</evidence>
<dbReference type="CDD" id="cd23954">
    <property type="entry name" value="AMO1_CTD"/>
    <property type="match status" value="1"/>
</dbReference>
<organism evidence="4 5">
    <name type="scientific">Zopfia rhizophila CBS 207.26</name>
    <dbReference type="NCBI Taxonomy" id="1314779"/>
    <lineage>
        <taxon>Eukaryota</taxon>
        <taxon>Fungi</taxon>
        <taxon>Dikarya</taxon>
        <taxon>Ascomycota</taxon>
        <taxon>Pezizomycotina</taxon>
        <taxon>Dothideomycetes</taxon>
        <taxon>Dothideomycetes incertae sedis</taxon>
        <taxon>Zopfiaceae</taxon>
        <taxon>Zopfia</taxon>
    </lineage>
</organism>
<evidence type="ECO:0000259" key="3">
    <source>
        <dbReference type="PROSITE" id="PS50103"/>
    </source>
</evidence>
<keyword evidence="1" id="KW-0863">Zinc-finger</keyword>
<name>A0A6A6DHW1_9PEZI</name>
<keyword evidence="1" id="KW-0862">Zinc</keyword>
<feature type="compositionally biased region" description="Polar residues" evidence="2">
    <location>
        <begin position="377"/>
        <end position="403"/>
    </location>
</feature>
<gene>
    <name evidence="4" type="ORF">K469DRAFT_601472</name>
</gene>
<dbReference type="OrthoDB" id="20729at2759"/>
<feature type="compositionally biased region" description="Low complexity" evidence="2">
    <location>
        <begin position="458"/>
        <end position="478"/>
    </location>
</feature>
<feature type="compositionally biased region" description="Polar residues" evidence="2">
    <location>
        <begin position="225"/>
        <end position="265"/>
    </location>
</feature>
<feature type="compositionally biased region" description="Polar residues" evidence="2">
    <location>
        <begin position="479"/>
        <end position="520"/>
    </location>
</feature>
<dbReference type="PROSITE" id="PS50103">
    <property type="entry name" value="ZF_C3H1"/>
    <property type="match status" value="1"/>
</dbReference>
<feature type="compositionally biased region" description="Polar residues" evidence="2">
    <location>
        <begin position="278"/>
        <end position="297"/>
    </location>
</feature>
<feature type="domain" description="C3H1-type" evidence="3">
    <location>
        <begin position="1"/>
        <end position="25"/>
    </location>
</feature>